<keyword evidence="8" id="KW-1185">Reference proteome</keyword>
<evidence type="ECO:0000313" key="8">
    <source>
        <dbReference type="Proteomes" id="UP001212411"/>
    </source>
</evidence>
<dbReference type="InterPro" id="IPR013763">
    <property type="entry name" value="Cyclin-like_dom"/>
</dbReference>
<dbReference type="SUPFAM" id="SSF47954">
    <property type="entry name" value="Cyclin-like"/>
    <property type="match status" value="2"/>
</dbReference>
<evidence type="ECO:0000256" key="4">
    <source>
        <dbReference type="RuleBase" id="RU000383"/>
    </source>
</evidence>
<evidence type="ECO:0000256" key="2">
    <source>
        <dbReference type="ARBA" id="ARBA00023127"/>
    </source>
</evidence>
<dbReference type="InterPro" id="IPR048258">
    <property type="entry name" value="Cyclins_cyclin-box"/>
</dbReference>
<dbReference type="InterPro" id="IPR046965">
    <property type="entry name" value="Cyclin_A/B-like"/>
</dbReference>
<keyword evidence="2 4" id="KW-0195">Cyclin</keyword>
<dbReference type="CDD" id="cd20512">
    <property type="entry name" value="CYCLIN_CLBs_yeast_rpt2"/>
    <property type="match status" value="1"/>
</dbReference>
<dbReference type="InterPro" id="IPR036915">
    <property type="entry name" value="Cyclin-like_sf"/>
</dbReference>
<reference evidence="7 8" key="1">
    <citation type="journal article" date="2023" name="G3 (Bethesda)">
        <title>A high-quality reference genome for the fission yeast Schizosaccharomyces osmophilus.</title>
        <authorList>
            <person name="Jia G.S."/>
            <person name="Zhang W.C."/>
            <person name="Liang Y."/>
            <person name="Liu X.H."/>
            <person name="Rhind N."/>
            <person name="Pidoux A."/>
            <person name="Brysch-Herzberg M."/>
            <person name="Du L.L."/>
        </authorList>
    </citation>
    <scope>NUCLEOTIDE SEQUENCE [LARGE SCALE GENOMIC DNA]</scope>
    <source>
        <strain evidence="7 8">CBS 15793</strain>
    </source>
</reference>
<dbReference type="EMBL" id="CP115613">
    <property type="protein sequence ID" value="WBW75030.1"/>
    <property type="molecule type" value="Genomic_DNA"/>
</dbReference>
<name>A0AAE9WEX8_9SCHI</name>
<keyword evidence="1" id="KW-0132">Cell division</keyword>
<evidence type="ECO:0000313" key="7">
    <source>
        <dbReference type="EMBL" id="WBW75030.1"/>
    </source>
</evidence>
<dbReference type="Gene3D" id="1.10.472.10">
    <property type="entry name" value="Cyclin-like"/>
    <property type="match status" value="2"/>
</dbReference>
<proteinExistence type="inferred from homology"/>
<dbReference type="InterPro" id="IPR004367">
    <property type="entry name" value="Cyclin_C-dom"/>
</dbReference>
<dbReference type="GO" id="GO:0044772">
    <property type="term" value="P:mitotic cell cycle phase transition"/>
    <property type="evidence" value="ECO:0007669"/>
    <property type="project" value="InterPro"/>
</dbReference>
<organism evidence="7 8">
    <name type="scientific">Schizosaccharomyces osmophilus</name>
    <dbReference type="NCBI Taxonomy" id="2545709"/>
    <lineage>
        <taxon>Eukaryota</taxon>
        <taxon>Fungi</taxon>
        <taxon>Dikarya</taxon>
        <taxon>Ascomycota</taxon>
        <taxon>Taphrinomycotina</taxon>
        <taxon>Schizosaccharomycetes</taxon>
        <taxon>Schizosaccharomycetales</taxon>
        <taxon>Schizosaccharomycetaceae</taxon>
        <taxon>Schizosaccharomyces</taxon>
    </lineage>
</organism>
<feature type="domain" description="Cyclin-like" evidence="5">
    <location>
        <begin position="295"/>
        <end position="376"/>
    </location>
</feature>
<dbReference type="KEGG" id="som:SOMG_04523"/>
<dbReference type="Proteomes" id="UP001212411">
    <property type="component" value="Chromosome 3"/>
</dbReference>
<evidence type="ECO:0000256" key="3">
    <source>
        <dbReference type="ARBA" id="ARBA00023306"/>
    </source>
</evidence>
<dbReference type="Pfam" id="PF02984">
    <property type="entry name" value="Cyclin_C"/>
    <property type="match status" value="1"/>
</dbReference>
<dbReference type="FunFam" id="1.10.472.10:FF:000001">
    <property type="entry name" value="G2/mitotic-specific cyclin"/>
    <property type="match status" value="1"/>
</dbReference>
<dbReference type="GO" id="GO:0051301">
    <property type="term" value="P:cell division"/>
    <property type="evidence" value="ECO:0007669"/>
    <property type="project" value="UniProtKB-KW"/>
</dbReference>
<dbReference type="InterPro" id="IPR006671">
    <property type="entry name" value="Cyclin_N"/>
</dbReference>
<dbReference type="PROSITE" id="PS00292">
    <property type="entry name" value="CYCLINS"/>
    <property type="match status" value="1"/>
</dbReference>
<dbReference type="PIRSF" id="PIRSF001771">
    <property type="entry name" value="Cyclin_A_B_D_E"/>
    <property type="match status" value="1"/>
</dbReference>
<evidence type="ECO:0000259" key="6">
    <source>
        <dbReference type="SMART" id="SM01332"/>
    </source>
</evidence>
<dbReference type="GO" id="GO:0016538">
    <property type="term" value="F:cyclin-dependent protein serine/threonine kinase regulator activity"/>
    <property type="evidence" value="ECO:0007669"/>
    <property type="project" value="InterPro"/>
</dbReference>
<dbReference type="AlphaFoldDB" id="A0AAE9WEX8"/>
<dbReference type="SMART" id="SM01332">
    <property type="entry name" value="Cyclin_C"/>
    <property type="match status" value="1"/>
</dbReference>
<protein>
    <submittedName>
        <fullName evidence="7">G1/S-specific B-type cyclin Cig1</fullName>
    </submittedName>
</protein>
<evidence type="ECO:0000256" key="1">
    <source>
        <dbReference type="ARBA" id="ARBA00022618"/>
    </source>
</evidence>
<dbReference type="InterPro" id="IPR039361">
    <property type="entry name" value="Cyclin"/>
</dbReference>
<evidence type="ECO:0000259" key="5">
    <source>
        <dbReference type="SMART" id="SM00385"/>
    </source>
</evidence>
<dbReference type="Pfam" id="PF00134">
    <property type="entry name" value="Cyclin_N"/>
    <property type="match status" value="1"/>
</dbReference>
<dbReference type="RefSeq" id="XP_056039273.1">
    <property type="nucleotide sequence ID" value="XM_056183307.1"/>
</dbReference>
<dbReference type="PANTHER" id="PTHR10177">
    <property type="entry name" value="CYCLINS"/>
    <property type="match status" value="1"/>
</dbReference>
<comment type="similarity">
    <text evidence="4">Belongs to the cyclin family.</text>
</comment>
<dbReference type="GeneID" id="80877996"/>
<feature type="domain" description="Cyclin C-terminal" evidence="6">
    <location>
        <begin position="291"/>
        <end position="410"/>
    </location>
</feature>
<accession>A0AAE9WEX8</accession>
<dbReference type="SMART" id="SM00385">
    <property type="entry name" value="CYCLIN"/>
    <property type="match status" value="2"/>
</dbReference>
<keyword evidence="3" id="KW-0131">Cell cycle</keyword>
<sequence>MEASSRVNAHEFATDENQRESFAFNGKDRILNRSPLRAPLKSVENISHGALQSTYIDTGRFLTSPASSEENHVFQDEKELSNVLVNSVPEDSFSDQKNTSLDIFEETLDSDPLEATESSHVAIPLFTEVDVCLLSQASEYIKAHPSKEDDDQDPSMVSDYETDIFGYMRELERNLAPSPSYMSIQHEIDWPTRHLLVDWIIQVHQYFRLLPETLYLTVNLIDRFLSTKVVSFQKIQLVGLSALLISFKYEEIHPPTIYHLGKFVEGVYEIEEIIRAERYMLMLLNFELSWPGPMSFLRRISRADSYQYDIRSLAKYLMELTLMDEMFVGGYPSAIAAASYYLSMQMLGYTTWTLHHIYYSGLTARQLEPCALGIMECILDAPNHHSSIFQKYSETRMKRISVFAYNWVSSIL</sequence>
<feature type="domain" description="Cyclin-like" evidence="5">
    <location>
        <begin position="198"/>
        <end position="282"/>
    </location>
</feature>
<gene>
    <name evidence="7" type="primary">cig1</name>
    <name evidence="7" type="ORF">SOMG_04523</name>
</gene>